<dbReference type="PANTHER" id="PTHR47691:SF3">
    <property type="entry name" value="HTH-TYPE TRANSCRIPTIONAL REGULATOR RV0890C-RELATED"/>
    <property type="match status" value="1"/>
</dbReference>
<name>A0A5D0U0C7_9ACTN</name>
<organism evidence="1 2">
    <name type="scientific">Actinomadura syzygii</name>
    <dbReference type="NCBI Taxonomy" id="1427538"/>
    <lineage>
        <taxon>Bacteria</taxon>
        <taxon>Bacillati</taxon>
        <taxon>Actinomycetota</taxon>
        <taxon>Actinomycetes</taxon>
        <taxon>Streptosporangiales</taxon>
        <taxon>Thermomonosporaceae</taxon>
        <taxon>Actinomadura</taxon>
    </lineage>
</organism>
<dbReference type="RefSeq" id="WP_148353421.1">
    <property type="nucleotide sequence ID" value="NZ_JBHSBF010000030.1"/>
</dbReference>
<gene>
    <name evidence="1" type="ORF">FXF65_30205</name>
</gene>
<proteinExistence type="predicted"/>
<evidence type="ECO:0008006" key="3">
    <source>
        <dbReference type="Google" id="ProtNLM"/>
    </source>
</evidence>
<comment type="caution">
    <text evidence="1">The sequence shown here is derived from an EMBL/GenBank/DDBJ whole genome shotgun (WGS) entry which is preliminary data.</text>
</comment>
<evidence type="ECO:0000313" key="1">
    <source>
        <dbReference type="EMBL" id="TYC11213.1"/>
    </source>
</evidence>
<dbReference type="Proteomes" id="UP000322634">
    <property type="component" value="Unassembled WGS sequence"/>
</dbReference>
<keyword evidence="2" id="KW-1185">Reference proteome</keyword>
<dbReference type="OrthoDB" id="3194665at2"/>
<dbReference type="EMBL" id="VSFF01000011">
    <property type="protein sequence ID" value="TYC11213.1"/>
    <property type="molecule type" value="Genomic_DNA"/>
</dbReference>
<sequence>MVMEVSPNDPPGNLPRGLPTFVGRTLDLLEIGRLLSEHRLVTVTGVAGVGKTRTALRTGEDLAGRFPDGVWLIPLSQLSDPANVPNAVALEMKVRDQTARPMIDLLAAHLAGRSCLIILDTCEHLLEGCAFVARELLAASPQTRILATSREPLFIADEVIFELEPMPTPAEQGGRTGGDSVRLFAERARQCVPEFTVTQDNAEAVGALCDRLDGLPLALELAAAQLLHRTVEDLADRPDPRAVPPEAKAETMSEVVIEAMSPRTALAAHGGLWTAIGWSHELCTPAERLLWARASVFAGPFTRKAAEEVCGGGPLTNLDDVLERLVDQSVLILRGDSYRLLDALREYGAFWLAELGEDDDLRARHRDRYLAIARRAFPEWTRQGQVGWYQLLADEFAEVRKAMRTCLDEPGPSALELAGALWFFWISCDFEREGREFLERALNHHTVPGPLRVRAAWALGCVMNFQGDLDGIQMCIAECRSAAPDPTAVRAADYIEATDWAMGGKPEQALERLVHLVSAAWEDSVQEAVWMLSKAALAFARVAMGDYPAATELADDLREDGTRRGELKFRCWGHYIHALIALFTKDHAAAAEHAGVAFDGSRQLNDASNMALSLEVVAIANHAQGAPERAAVLLGTSTRLWSHDGGRDRFTVPQLAVARQECERSIADAIGKDALNTLFTTGLHATWP</sequence>
<dbReference type="PANTHER" id="PTHR47691">
    <property type="entry name" value="REGULATOR-RELATED"/>
    <property type="match status" value="1"/>
</dbReference>
<reference evidence="1 2" key="1">
    <citation type="submission" date="2019-08" db="EMBL/GenBank/DDBJ databases">
        <title>Actinomadura sp. nov. CYP1-5 isolated from mountain soil.</title>
        <authorList>
            <person name="Songsumanus A."/>
            <person name="Kuncharoen N."/>
            <person name="Kudo T."/>
            <person name="Yuki M."/>
            <person name="Igarashi Y."/>
            <person name="Tanasupawat S."/>
        </authorList>
    </citation>
    <scope>NUCLEOTIDE SEQUENCE [LARGE SCALE GENOMIC DNA]</scope>
    <source>
        <strain evidence="1 2">GKU157</strain>
    </source>
</reference>
<evidence type="ECO:0000313" key="2">
    <source>
        <dbReference type="Proteomes" id="UP000322634"/>
    </source>
</evidence>
<dbReference type="PRINTS" id="PR00364">
    <property type="entry name" value="DISEASERSIST"/>
</dbReference>
<accession>A0A5D0U0C7</accession>
<dbReference type="AlphaFoldDB" id="A0A5D0U0C7"/>
<protein>
    <recommendedName>
        <fullName evidence="3">NB-ARC domain-containing protein</fullName>
    </recommendedName>
</protein>
<dbReference type="InterPro" id="IPR027417">
    <property type="entry name" value="P-loop_NTPase"/>
</dbReference>
<dbReference type="SUPFAM" id="SSF52540">
    <property type="entry name" value="P-loop containing nucleoside triphosphate hydrolases"/>
    <property type="match status" value="1"/>
</dbReference>
<dbReference type="Gene3D" id="3.40.50.300">
    <property type="entry name" value="P-loop containing nucleotide triphosphate hydrolases"/>
    <property type="match status" value="1"/>
</dbReference>